<dbReference type="AlphaFoldDB" id="A0A8T0E2E4"/>
<dbReference type="InterPro" id="IPR027417">
    <property type="entry name" value="P-loop_NTPase"/>
</dbReference>
<dbReference type="Proteomes" id="UP000807504">
    <property type="component" value="Unassembled WGS sequence"/>
</dbReference>
<dbReference type="PANTHER" id="PTHR11783">
    <property type="entry name" value="SULFOTRANSFERASE SULT"/>
    <property type="match status" value="1"/>
</dbReference>
<accession>A0A8T0E2E4</accession>
<evidence type="ECO:0000256" key="2">
    <source>
        <dbReference type="ARBA" id="ARBA00022679"/>
    </source>
</evidence>
<dbReference type="InterPro" id="IPR000863">
    <property type="entry name" value="Sulfotransferase_dom"/>
</dbReference>
<reference evidence="4" key="2">
    <citation type="submission" date="2020-06" db="EMBL/GenBank/DDBJ databases">
        <authorList>
            <person name="Sheffer M."/>
        </authorList>
    </citation>
    <scope>NUCLEOTIDE SEQUENCE</scope>
</reference>
<dbReference type="OrthoDB" id="205623at2759"/>
<evidence type="ECO:0000256" key="1">
    <source>
        <dbReference type="ARBA" id="ARBA00005771"/>
    </source>
</evidence>
<keyword evidence="5" id="KW-1185">Reference proteome</keyword>
<dbReference type="Gene3D" id="3.40.50.300">
    <property type="entry name" value="P-loop containing nucleotide triphosphate hydrolases"/>
    <property type="match status" value="1"/>
</dbReference>
<comment type="caution">
    <text evidence="4">The sequence shown here is derived from an EMBL/GenBank/DDBJ whole genome shotgun (WGS) entry which is preliminary data.</text>
</comment>
<sequence>MARRPRYAIMNGIRYPEMFSPKCFREALEYKPEPGDVFICTYPKCGTTWIQHVALYIFRKGRKIENPRHCLKLSPFIDQLGKEGIDGMPRPGAFKTHLPFPYISYSSKAKYIFVSRDPKDCCVSRYYHTKFFPGFDFENGEFNDFFELFMSGELGYNDYFDHLLSWYPYRNDSNVFYTRYEDMKKDIKSVIMKLSKFLGKEYLNAIEMDNNVLNNIILYSGFDHMKMKMSETYKKRDEGKYSELEYEGFKHIVDFTASLEPTKISSERNFFRKGLIGDWRSHFSSEQKERMDRKFLEKFKGTEIIQWYPLE</sequence>
<reference evidence="4" key="1">
    <citation type="journal article" date="2020" name="bioRxiv">
        <title>Chromosome-level reference genome of the European wasp spider Argiope bruennichi: a resource for studies on range expansion and evolutionary adaptation.</title>
        <authorList>
            <person name="Sheffer M.M."/>
            <person name="Hoppe A."/>
            <person name="Krehenwinkel H."/>
            <person name="Uhl G."/>
            <person name="Kuss A.W."/>
            <person name="Jensen L."/>
            <person name="Jensen C."/>
            <person name="Gillespie R.G."/>
            <person name="Hoff K.J."/>
            <person name="Prost S."/>
        </authorList>
    </citation>
    <scope>NUCLEOTIDE SEQUENCE</scope>
</reference>
<protein>
    <submittedName>
        <fullName evidence="4">Sulfotransferase 1C2A like protein</fullName>
    </submittedName>
</protein>
<evidence type="ECO:0000313" key="5">
    <source>
        <dbReference type="Proteomes" id="UP000807504"/>
    </source>
</evidence>
<dbReference type="Pfam" id="PF00685">
    <property type="entry name" value="Sulfotransfer_1"/>
    <property type="match status" value="1"/>
</dbReference>
<dbReference type="GO" id="GO:0008146">
    <property type="term" value="F:sulfotransferase activity"/>
    <property type="evidence" value="ECO:0007669"/>
    <property type="project" value="InterPro"/>
</dbReference>
<dbReference type="OMA" id="CFREALY"/>
<keyword evidence="2" id="KW-0808">Transferase</keyword>
<evidence type="ECO:0000259" key="3">
    <source>
        <dbReference type="Pfam" id="PF00685"/>
    </source>
</evidence>
<evidence type="ECO:0000313" key="4">
    <source>
        <dbReference type="EMBL" id="KAF8764337.1"/>
    </source>
</evidence>
<feature type="domain" description="Sulfotransferase" evidence="3">
    <location>
        <begin position="35"/>
        <end position="302"/>
    </location>
</feature>
<proteinExistence type="inferred from homology"/>
<comment type="similarity">
    <text evidence="1">Belongs to the sulfotransferase 1 family.</text>
</comment>
<dbReference type="SUPFAM" id="SSF52540">
    <property type="entry name" value="P-loop containing nucleoside triphosphate hydrolases"/>
    <property type="match status" value="1"/>
</dbReference>
<gene>
    <name evidence="4" type="ORF">HNY73_022419</name>
</gene>
<name>A0A8T0E2E4_ARGBR</name>
<dbReference type="EMBL" id="JABXBU010002231">
    <property type="protein sequence ID" value="KAF8764337.1"/>
    <property type="molecule type" value="Genomic_DNA"/>
</dbReference>
<organism evidence="4 5">
    <name type="scientific">Argiope bruennichi</name>
    <name type="common">Wasp spider</name>
    <name type="synonym">Aranea bruennichi</name>
    <dbReference type="NCBI Taxonomy" id="94029"/>
    <lineage>
        <taxon>Eukaryota</taxon>
        <taxon>Metazoa</taxon>
        <taxon>Ecdysozoa</taxon>
        <taxon>Arthropoda</taxon>
        <taxon>Chelicerata</taxon>
        <taxon>Arachnida</taxon>
        <taxon>Araneae</taxon>
        <taxon>Araneomorphae</taxon>
        <taxon>Entelegynae</taxon>
        <taxon>Araneoidea</taxon>
        <taxon>Araneidae</taxon>
        <taxon>Argiope</taxon>
    </lineage>
</organism>